<reference evidence="2" key="2">
    <citation type="submission" date="2023-05" db="EMBL/GenBank/DDBJ databases">
        <authorList>
            <consortium name="Lawrence Berkeley National Laboratory"/>
            <person name="Steindorff A."/>
            <person name="Hensen N."/>
            <person name="Bonometti L."/>
            <person name="Westerberg I."/>
            <person name="Brannstrom I.O."/>
            <person name="Guillou S."/>
            <person name="Cros-Aarteil S."/>
            <person name="Calhoun S."/>
            <person name="Haridas S."/>
            <person name="Kuo A."/>
            <person name="Mondo S."/>
            <person name="Pangilinan J."/>
            <person name="Riley R."/>
            <person name="Labutti K."/>
            <person name="Andreopoulos B."/>
            <person name="Lipzen A."/>
            <person name="Chen C."/>
            <person name="Yanf M."/>
            <person name="Daum C."/>
            <person name="Ng V."/>
            <person name="Clum A."/>
            <person name="Ohm R."/>
            <person name="Martin F."/>
            <person name="Silar P."/>
            <person name="Natvig D."/>
            <person name="Lalanne C."/>
            <person name="Gautier V."/>
            <person name="Ament-Velasquez S.L."/>
            <person name="Kruys A."/>
            <person name="Hutchinson M.I."/>
            <person name="Powell A.J."/>
            <person name="Barry K."/>
            <person name="Miller A.N."/>
            <person name="Grigoriev I.V."/>
            <person name="Debuchy R."/>
            <person name="Gladieux P."/>
            <person name="Thoren M.H."/>
            <person name="Johannesson H."/>
        </authorList>
    </citation>
    <scope>NUCLEOTIDE SEQUENCE</scope>
    <source>
        <strain evidence="2">CBS 892.96</strain>
    </source>
</reference>
<reference evidence="2" key="1">
    <citation type="journal article" date="2023" name="Mol. Phylogenet. Evol.">
        <title>Genome-scale phylogeny and comparative genomics of the fungal order Sordariales.</title>
        <authorList>
            <person name="Hensen N."/>
            <person name="Bonometti L."/>
            <person name="Westerberg I."/>
            <person name="Brannstrom I.O."/>
            <person name="Guillou S."/>
            <person name="Cros-Aarteil S."/>
            <person name="Calhoun S."/>
            <person name="Haridas S."/>
            <person name="Kuo A."/>
            <person name="Mondo S."/>
            <person name="Pangilinan J."/>
            <person name="Riley R."/>
            <person name="LaButti K."/>
            <person name="Andreopoulos B."/>
            <person name="Lipzen A."/>
            <person name="Chen C."/>
            <person name="Yan M."/>
            <person name="Daum C."/>
            <person name="Ng V."/>
            <person name="Clum A."/>
            <person name="Steindorff A."/>
            <person name="Ohm R.A."/>
            <person name="Martin F."/>
            <person name="Silar P."/>
            <person name="Natvig D.O."/>
            <person name="Lalanne C."/>
            <person name="Gautier V."/>
            <person name="Ament-Velasquez S.L."/>
            <person name="Kruys A."/>
            <person name="Hutchinson M.I."/>
            <person name="Powell A.J."/>
            <person name="Barry K."/>
            <person name="Miller A.N."/>
            <person name="Grigoriev I.V."/>
            <person name="Debuchy R."/>
            <person name="Gladieux P."/>
            <person name="Hiltunen Thoren M."/>
            <person name="Johannesson H."/>
        </authorList>
    </citation>
    <scope>NUCLEOTIDE SEQUENCE</scope>
    <source>
        <strain evidence="2">CBS 892.96</strain>
    </source>
</reference>
<dbReference type="AlphaFoldDB" id="A0AAN6W951"/>
<sequence length="353" mass="39999">MLLTDFAETSKTPHTGFKKIVSSHRQFEVDHIKGSIFSSDYQSEIDQINGNNFPSSRQVEAEYRMNGNAAALGHAIMNSQNASNDNHTVNTDTAKTPRPKFRPMDALNQPEVLREEDREVRRLLGFSESYKGDIHNAKNWQPDISDNENVSVFLTNLPRVYSERELVSALVQHGPFDRLYAASVTPPREGHTGSSAKIVLFTRSGAESLHTFINSGKFFVDGWRIQCCWNKIKHPAPGGAKYLSRVIIIWAKKTVLDEQKLSRLLDDNLVYQLEDTRFNPVKDNEGINRIEVRFCSFRAQAEAFRILLSSEVPEAKVRFGVDPLAVTAKDQGFAKITVDDKWARLGRFRRGEN</sequence>
<dbReference type="EMBL" id="MU866169">
    <property type="protein sequence ID" value="KAK4177298.1"/>
    <property type="molecule type" value="Genomic_DNA"/>
</dbReference>
<evidence type="ECO:0000313" key="2">
    <source>
        <dbReference type="EMBL" id="KAK4177298.1"/>
    </source>
</evidence>
<evidence type="ECO:0000313" key="3">
    <source>
        <dbReference type="Proteomes" id="UP001302321"/>
    </source>
</evidence>
<accession>A0AAN6W951</accession>
<evidence type="ECO:0000256" key="1">
    <source>
        <dbReference type="SAM" id="MobiDB-lite"/>
    </source>
</evidence>
<evidence type="ECO:0008006" key="4">
    <source>
        <dbReference type="Google" id="ProtNLM"/>
    </source>
</evidence>
<protein>
    <recommendedName>
        <fullName evidence="4">RNA-binding protein</fullName>
    </recommendedName>
</protein>
<dbReference type="Proteomes" id="UP001302321">
    <property type="component" value="Unassembled WGS sequence"/>
</dbReference>
<comment type="caution">
    <text evidence="2">The sequence shown here is derived from an EMBL/GenBank/DDBJ whole genome shotgun (WGS) entry which is preliminary data.</text>
</comment>
<organism evidence="2 3">
    <name type="scientific">Triangularia setosa</name>
    <dbReference type="NCBI Taxonomy" id="2587417"/>
    <lineage>
        <taxon>Eukaryota</taxon>
        <taxon>Fungi</taxon>
        <taxon>Dikarya</taxon>
        <taxon>Ascomycota</taxon>
        <taxon>Pezizomycotina</taxon>
        <taxon>Sordariomycetes</taxon>
        <taxon>Sordariomycetidae</taxon>
        <taxon>Sordariales</taxon>
        <taxon>Podosporaceae</taxon>
        <taxon>Triangularia</taxon>
    </lineage>
</organism>
<proteinExistence type="predicted"/>
<feature type="region of interest" description="Disordered" evidence="1">
    <location>
        <begin position="80"/>
        <end position="104"/>
    </location>
</feature>
<name>A0AAN6W951_9PEZI</name>
<feature type="compositionally biased region" description="Polar residues" evidence="1">
    <location>
        <begin position="80"/>
        <end position="94"/>
    </location>
</feature>
<keyword evidence="3" id="KW-1185">Reference proteome</keyword>
<gene>
    <name evidence="2" type="ORF">QBC36DRAFT_136021</name>
</gene>